<dbReference type="RefSeq" id="WP_153498703.1">
    <property type="nucleotide sequence ID" value="NZ_WIRE01000001.1"/>
</dbReference>
<dbReference type="Proteomes" id="UP000469421">
    <property type="component" value="Unassembled WGS sequence"/>
</dbReference>
<proteinExistence type="predicted"/>
<sequence>MKHVIIIASAVALAACGGGGSSKSKALPDINEARGVYQGATDTGRALLAVVRDSGESYVFLGEKGGGYDAVEGLVHGMASVSGDRFLATSARRFYLDGDGAPVVDVTVEAVYSPGQYLTGEVVNDEGDSMSFTSSYHGDAVADLSALTGVYVGSVDTVSDSQFTTILIDPDGTLTGKVSADEACPFSGHVVPHKQGTSFNVSVSFANPYCLYDGQTLKGILYHEHAENAIYMAVLKKDRTAGVFFYGGQPN</sequence>
<dbReference type="EMBL" id="WIRE01000001">
    <property type="protein sequence ID" value="MQX51943.1"/>
    <property type="molecule type" value="Genomic_DNA"/>
</dbReference>
<evidence type="ECO:0000313" key="1">
    <source>
        <dbReference type="EMBL" id="MQX51943.1"/>
    </source>
</evidence>
<accession>A0A6N7LPL1</accession>
<evidence type="ECO:0000313" key="2">
    <source>
        <dbReference type="Proteomes" id="UP000469421"/>
    </source>
</evidence>
<name>A0A6N7LPL1_9GAMM</name>
<protein>
    <recommendedName>
        <fullName evidence="3">Lipoprotein</fullName>
    </recommendedName>
</protein>
<reference evidence="1 2" key="1">
    <citation type="submission" date="2019-10" db="EMBL/GenBank/DDBJ databases">
        <title>Alcanivorax sp.PA15-N-34 draft genome sequence.</title>
        <authorList>
            <person name="Liao X."/>
            <person name="Shao Z."/>
        </authorList>
    </citation>
    <scope>NUCLEOTIDE SEQUENCE [LARGE SCALE GENOMIC DNA]</scope>
    <source>
        <strain evidence="1 2">PA15-N-34</strain>
    </source>
</reference>
<dbReference type="PROSITE" id="PS51257">
    <property type="entry name" value="PROKAR_LIPOPROTEIN"/>
    <property type="match status" value="1"/>
</dbReference>
<gene>
    <name evidence="1" type="ORF">GFN93_01695</name>
</gene>
<comment type="caution">
    <text evidence="1">The sequence shown here is derived from an EMBL/GenBank/DDBJ whole genome shotgun (WGS) entry which is preliminary data.</text>
</comment>
<keyword evidence="2" id="KW-1185">Reference proteome</keyword>
<evidence type="ECO:0008006" key="3">
    <source>
        <dbReference type="Google" id="ProtNLM"/>
    </source>
</evidence>
<dbReference type="AlphaFoldDB" id="A0A6N7LPL1"/>
<organism evidence="1 2">
    <name type="scientific">Alcanivorax sediminis</name>
    <dbReference type="NCBI Taxonomy" id="2663008"/>
    <lineage>
        <taxon>Bacteria</taxon>
        <taxon>Pseudomonadati</taxon>
        <taxon>Pseudomonadota</taxon>
        <taxon>Gammaproteobacteria</taxon>
        <taxon>Oceanospirillales</taxon>
        <taxon>Alcanivoracaceae</taxon>
        <taxon>Alcanivorax</taxon>
    </lineage>
</organism>